<dbReference type="STRING" id="285983.UB32_14950"/>
<dbReference type="InterPro" id="IPR011576">
    <property type="entry name" value="Pyridox_Oxase_N"/>
</dbReference>
<sequence length="151" mass="17005">MANQVEPKLIQPLFDELQKERFVTLATVDHESGGPNVSAISWVLAKDEETIYFAVDNRSRIIQNIKSNDKAVINLIANESTYSISGTASVKQEKLEDVPLKLALVEIRITEVRDVMFYGSKIVAEPQYDKTYDKDAAARLDKQVMDAMRKA</sequence>
<dbReference type="Proteomes" id="UP000279911">
    <property type="component" value="Unassembled WGS sequence"/>
</dbReference>
<comment type="caution">
    <text evidence="2">The sequence shown here is derived from an EMBL/GenBank/DDBJ whole genome shotgun (WGS) entry which is preliminary data.</text>
</comment>
<accession>A0A3R9KX98</accession>
<gene>
    <name evidence="2" type="ORF">EJA10_06800</name>
</gene>
<dbReference type="NCBIfam" id="NF005232">
    <property type="entry name" value="PRK06733.1"/>
    <property type="match status" value="1"/>
</dbReference>
<dbReference type="InterPro" id="IPR012349">
    <property type="entry name" value="Split_barrel_FMN-bd"/>
</dbReference>
<organism evidence="2 3">
    <name type="scientific">Mesobacillus subterraneus</name>
    <dbReference type="NCBI Taxonomy" id="285983"/>
    <lineage>
        <taxon>Bacteria</taxon>
        <taxon>Bacillati</taxon>
        <taxon>Bacillota</taxon>
        <taxon>Bacilli</taxon>
        <taxon>Bacillales</taxon>
        <taxon>Bacillaceae</taxon>
        <taxon>Mesobacillus</taxon>
    </lineage>
</organism>
<feature type="domain" description="Pyridoxamine 5'-phosphate oxidase N-terminal" evidence="1">
    <location>
        <begin position="15"/>
        <end position="96"/>
    </location>
</feature>
<dbReference type="AlphaFoldDB" id="A0A3R9KX98"/>
<dbReference type="EMBL" id="RSFW01000009">
    <property type="protein sequence ID" value="RSD28160.1"/>
    <property type="molecule type" value="Genomic_DNA"/>
</dbReference>
<protein>
    <recommendedName>
        <fullName evidence="1">Pyridoxamine 5'-phosphate oxidase N-terminal domain-containing protein</fullName>
    </recommendedName>
</protein>
<dbReference type="SUPFAM" id="SSF50475">
    <property type="entry name" value="FMN-binding split barrel"/>
    <property type="match status" value="1"/>
</dbReference>
<evidence type="ECO:0000313" key="3">
    <source>
        <dbReference type="Proteomes" id="UP000279911"/>
    </source>
</evidence>
<dbReference type="Gene3D" id="2.30.110.10">
    <property type="entry name" value="Electron Transport, Fmn-binding Protein, Chain A"/>
    <property type="match status" value="1"/>
</dbReference>
<name>A0A3R9KX98_9BACI</name>
<reference evidence="3" key="1">
    <citation type="submission" date="2018-12" db="EMBL/GenBank/DDBJ databases">
        <title>Bacillus chawlae sp. nov., Bacillus glennii sp. nov., and Bacillus saganii sp. nov. Isolated from the Vehicle Assembly Building at Kennedy Space Center where the Viking Spacecraft were Assembled.</title>
        <authorList>
            <person name="Seuylemezian A."/>
            <person name="Vaishampayan P."/>
        </authorList>
    </citation>
    <scope>NUCLEOTIDE SEQUENCE [LARGE SCALE GENOMIC DNA]</scope>
    <source>
        <strain evidence="3">DSM 13966</strain>
    </source>
</reference>
<evidence type="ECO:0000259" key="1">
    <source>
        <dbReference type="Pfam" id="PF01243"/>
    </source>
</evidence>
<dbReference type="RefSeq" id="WP_125479249.1">
    <property type="nucleotide sequence ID" value="NZ_RSFW01000009.1"/>
</dbReference>
<dbReference type="OrthoDB" id="2381603at2"/>
<proteinExistence type="predicted"/>
<evidence type="ECO:0000313" key="2">
    <source>
        <dbReference type="EMBL" id="RSD28160.1"/>
    </source>
</evidence>
<dbReference type="Pfam" id="PF01243">
    <property type="entry name" value="PNPOx_N"/>
    <property type="match status" value="1"/>
</dbReference>